<feature type="transmembrane region" description="Helical" evidence="1">
    <location>
        <begin position="12"/>
        <end position="31"/>
    </location>
</feature>
<sequence>MGSSGSWSRLIYHTTYSIVSLARILTWIGILRKRYPQQRIGAATNLTILYEPSFESLLHEALVLTWLNICGEATLRKLTVLPLHHRITLCHGLPSIRPRQYHARWEAGRVPVGL</sequence>
<keyword evidence="1" id="KW-0812">Transmembrane</keyword>
<gene>
    <name evidence="2" type="ORF">SODALDRAFT_191469</name>
</gene>
<name>A0A3N2PRT3_SODAK</name>
<keyword evidence="3" id="KW-1185">Reference proteome</keyword>
<proteinExistence type="predicted"/>
<dbReference type="RefSeq" id="XP_028465013.1">
    <property type="nucleotide sequence ID" value="XM_028607131.1"/>
</dbReference>
<dbReference type="EMBL" id="ML119057">
    <property type="protein sequence ID" value="ROT37207.1"/>
    <property type="molecule type" value="Genomic_DNA"/>
</dbReference>
<evidence type="ECO:0000256" key="1">
    <source>
        <dbReference type="SAM" id="Phobius"/>
    </source>
</evidence>
<dbReference type="Proteomes" id="UP000272025">
    <property type="component" value="Unassembled WGS sequence"/>
</dbReference>
<protein>
    <submittedName>
        <fullName evidence="2">Uncharacterized protein</fullName>
    </submittedName>
</protein>
<dbReference type="AlphaFoldDB" id="A0A3N2PRT3"/>
<keyword evidence="1" id="KW-0472">Membrane</keyword>
<dbReference type="GeneID" id="39575609"/>
<keyword evidence="1" id="KW-1133">Transmembrane helix</keyword>
<evidence type="ECO:0000313" key="3">
    <source>
        <dbReference type="Proteomes" id="UP000272025"/>
    </source>
</evidence>
<evidence type="ECO:0000313" key="2">
    <source>
        <dbReference type="EMBL" id="ROT37207.1"/>
    </source>
</evidence>
<organism evidence="2 3">
    <name type="scientific">Sodiomyces alkalinus (strain CBS 110278 / VKM F-3762 / F11)</name>
    <name type="common">Alkaliphilic filamentous fungus</name>
    <dbReference type="NCBI Taxonomy" id="1314773"/>
    <lineage>
        <taxon>Eukaryota</taxon>
        <taxon>Fungi</taxon>
        <taxon>Dikarya</taxon>
        <taxon>Ascomycota</taxon>
        <taxon>Pezizomycotina</taxon>
        <taxon>Sordariomycetes</taxon>
        <taxon>Hypocreomycetidae</taxon>
        <taxon>Glomerellales</taxon>
        <taxon>Plectosphaerellaceae</taxon>
        <taxon>Sodiomyces</taxon>
    </lineage>
</organism>
<reference evidence="2 3" key="1">
    <citation type="journal article" date="2018" name="Mol. Ecol.">
        <title>The obligate alkalophilic soda-lake fungus Sodiomyces alkalinus has shifted to a protein diet.</title>
        <authorList>
            <person name="Grum-Grzhimaylo A.A."/>
            <person name="Falkoski D.L."/>
            <person name="van den Heuvel J."/>
            <person name="Valero-Jimenez C.A."/>
            <person name="Min B."/>
            <person name="Choi I.G."/>
            <person name="Lipzen A."/>
            <person name="Daum C.G."/>
            <person name="Aanen D.K."/>
            <person name="Tsang A."/>
            <person name="Henrissat B."/>
            <person name="Bilanenko E.N."/>
            <person name="de Vries R.P."/>
            <person name="van Kan J.A.L."/>
            <person name="Grigoriev I.V."/>
            <person name="Debets A.J.M."/>
        </authorList>
    </citation>
    <scope>NUCLEOTIDE SEQUENCE [LARGE SCALE GENOMIC DNA]</scope>
    <source>
        <strain evidence="2 3">F11</strain>
    </source>
</reference>
<accession>A0A3N2PRT3</accession>